<keyword evidence="4 6" id="KW-0472">Membrane</keyword>
<dbReference type="EMBL" id="ML213635">
    <property type="protein sequence ID" value="TFK34174.1"/>
    <property type="molecule type" value="Genomic_DNA"/>
</dbReference>
<feature type="compositionally biased region" description="Polar residues" evidence="5">
    <location>
        <begin position="85"/>
        <end position="97"/>
    </location>
</feature>
<dbReference type="InterPro" id="IPR010482">
    <property type="entry name" value="TECPR1-like_DysF"/>
</dbReference>
<proteinExistence type="predicted"/>
<feature type="transmembrane region" description="Helical" evidence="6">
    <location>
        <begin position="282"/>
        <end position="301"/>
    </location>
</feature>
<gene>
    <name evidence="8" type="ORF">BDQ12DRAFT_669610</name>
</gene>
<dbReference type="InterPro" id="IPR052816">
    <property type="entry name" value="Peroxisomal_Membrane_PEX28-32"/>
</dbReference>
<evidence type="ECO:0000313" key="9">
    <source>
        <dbReference type="Proteomes" id="UP000308652"/>
    </source>
</evidence>
<reference evidence="8 9" key="1">
    <citation type="journal article" date="2019" name="Nat. Ecol. Evol.">
        <title>Megaphylogeny resolves global patterns of mushroom evolution.</title>
        <authorList>
            <person name="Varga T."/>
            <person name="Krizsan K."/>
            <person name="Foldi C."/>
            <person name="Dima B."/>
            <person name="Sanchez-Garcia M."/>
            <person name="Sanchez-Ramirez S."/>
            <person name="Szollosi G.J."/>
            <person name="Szarkandi J.G."/>
            <person name="Papp V."/>
            <person name="Albert L."/>
            <person name="Andreopoulos W."/>
            <person name="Angelini C."/>
            <person name="Antonin V."/>
            <person name="Barry K.W."/>
            <person name="Bougher N.L."/>
            <person name="Buchanan P."/>
            <person name="Buyck B."/>
            <person name="Bense V."/>
            <person name="Catcheside P."/>
            <person name="Chovatia M."/>
            <person name="Cooper J."/>
            <person name="Damon W."/>
            <person name="Desjardin D."/>
            <person name="Finy P."/>
            <person name="Geml J."/>
            <person name="Haridas S."/>
            <person name="Hughes K."/>
            <person name="Justo A."/>
            <person name="Karasinski D."/>
            <person name="Kautmanova I."/>
            <person name="Kiss B."/>
            <person name="Kocsube S."/>
            <person name="Kotiranta H."/>
            <person name="LaButti K.M."/>
            <person name="Lechner B.E."/>
            <person name="Liimatainen K."/>
            <person name="Lipzen A."/>
            <person name="Lukacs Z."/>
            <person name="Mihaltcheva S."/>
            <person name="Morgado L.N."/>
            <person name="Niskanen T."/>
            <person name="Noordeloos M.E."/>
            <person name="Ohm R.A."/>
            <person name="Ortiz-Santana B."/>
            <person name="Ovrebo C."/>
            <person name="Racz N."/>
            <person name="Riley R."/>
            <person name="Savchenko A."/>
            <person name="Shiryaev A."/>
            <person name="Soop K."/>
            <person name="Spirin V."/>
            <person name="Szebenyi C."/>
            <person name="Tomsovsky M."/>
            <person name="Tulloss R.E."/>
            <person name="Uehling J."/>
            <person name="Grigoriev I.V."/>
            <person name="Vagvolgyi C."/>
            <person name="Papp T."/>
            <person name="Martin F.M."/>
            <person name="Miettinen O."/>
            <person name="Hibbett D.S."/>
            <person name="Nagy L.G."/>
        </authorList>
    </citation>
    <scope>NUCLEOTIDE SEQUENCE [LARGE SCALE GENOMIC DNA]</scope>
    <source>
        <strain evidence="8 9">CBS 166.37</strain>
    </source>
</reference>
<accession>A0A5C3LM00</accession>
<dbReference type="PANTHER" id="PTHR28304">
    <property type="entry name" value="PEROXISOMAL MEMBRANE PROTEIN PEX29"/>
    <property type="match status" value="1"/>
</dbReference>
<feature type="domain" description="TECPR1-like DysF" evidence="7">
    <location>
        <begin position="115"/>
        <end position="524"/>
    </location>
</feature>
<evidence type="ECO:0000256" key="5">
    <source>
        <dbReference type="SAM" id="MobiDB-lite"/>
    </source>
</evidence>
<dbReference type="Pfam" id="PF06398">
    <property type="entry name" value="Pex24p"/>
    <property type="match status" value="1"/>
</dbReference>
<feature type="region of interest" description="Disordered" evidence="5">
    <location>
        <begin position="84"/>
        <end position="114"/>
    </location>
</feature>
<evidence type="ECO:0000256" key="2">
    <source>
        <dbReference type="ARBA" id="ARBA00022692"/>
    </source>
</evidence>
<feature type="compositionally biased region" description="Basic and acidic residues" evidence="5">
    <location>
        <begin position="22"/>
        <end position="33"/>
    </location>
</feature>
<evidence type="ECO:0000256" key="3">
    <source>
        <dbReference type="ARBA" id="ARBA00022989"/>
    </source>
</evidence>
<protein>
    <submittedName>
        <fullName evidence="8">Integral peroxisomal membrane peroxin-domain-containing protein</fullName>
    </submittedName>
</protein>
<feature type="transmembrane region" description="Helical" evidence="6">
    <location>
        <begin position="159"/>
        <end position="188"/>
    </location>
</feature>
<evidence type="ECO:0000256" key="1">
    <source>
        <dbReference type="ARBA" id="ARBA00004141"/>
    </source>
</evidence>
<dbReference type="OrthoDB" id="74314at2759"/>
<feature type="compositionally biased region" description="Low complexity" evidence="5">
    <location>
        <begin position="52"/>
        <end position="62"/>
    </location>
</feature>
<keyword evidence="3 6" id="KW-1133">Transmembrane helix</keyword>
<dbReference type="AlphaFoldDB" id="A0A5C3LM00"/>
<evidence type="ECO:0000313" key="8">
    <source>
        <dbReference type="EMBL" id="TFK34174.1"/>
    </source>
</evidence>
<evidence type="ECO:0000259" key="7">
    <source>
        <dbReference type="Pfam" id="PF06398"/>
    </source>
</evidence>
<evidence type="ECO:0000256" key="6">
    <source>
        <dbReference type="SAM" id="Phobius"/>
    </source>
</evidence>
<keyword evidence="2 6" id="KW-0812">Transmembrane</keyword>
<name>A0A5C3LM00_9AGAR</name>
<organism evidence="8 9">
    <name type="scientific">Crucibulum laeve</name>
    <dbReference type="NCBI Taxonomy" id="68775"/>
    <lineage>
        <taxon>Eukaryota</taxon>
        <taxon>Fungi</taxon>
        <taxon>Dikarya</taxon>
        <taxon>Basidiomycota</taxon>
        <taxon>Agaricomycotina</taxon>
        <taxon>Agaricomycetes</taxon>
        <taxon>Agaricomycetidae</taxon>
        <taxon>Agaricales</taxon>
        <taxon>Agaricineae</taxon>
        <taxon>Nidulariaceae</taxon>
        <taxon>Crucibulum</taxon>
    </lineage>
</organism>
<feature type="region of interest" description="Disordered" evidence="5">
    <location>
        <begin position="1"/>
        <end position="62"/>
    </location>
</feature>
<dbReference type="GO" id="GO:0005778">
    <property type="term" value="C:peroxisomal membrane"/>
    <property type="evidence" value="ECO:0007669"/>
    <property type="project" value="UniProtKB-ARBA"/>
</dbReference>
<evidence type="ECO:0000256" key="4">
    <source>
        <dbReference type="ARBA" id="ARBA00023136"/>
    </source>
</evidence>
<keyword evidence="9" id="KW-1185">Reference proteome</keyword>
<sequence>MATLEYIDIPAGATRLRSPLPSEDKARPHDIRPAPKITTALPTPSPPPSPSTRPRSLSISSASPLASPTLSLIPQLLLSGALPSTAGNANAPPTASNPRRKADPGRPTLLSSRDPLSIPIMTTNFKRFVTKVGPVFWMQDRVEEIMLWKRGWKVTGTWMAVYAFLCYFPRFILLIPHVALIAIILATYPYPTTPAADPLYSASSEPKAADATSQLPPTTPPPVTEGSVDWQANIQAIQNLMGAFSDAHTLIEPYTHHLCLTPAHFSSTAISSQSHTQPRSPYTPHILTILLVTFPPLLFLISLPSFPMRTLCLIGGLAPLALTHPTVRAVLPLLWPAIASATPQIVDWLNEQWEELRTGRVGKGMQKLGLLGAKTGSDDHETGVSIAQIPARSVIQRLMDNDRLSDECWNAEMREVELWENERFGGLSITDPIVSPPSSSSPPQRGWSKLNLHPGERIAWTRGRDGWNSIAGAEGHGEVSSNLTFSLAPGWAFVDTEDWRKDLAASWIECGGDQDGWVYTNDAWLGAPPSLYTTGGGSVM</sequence>
<dbReference type="STRING" id="68775.A0A5C3LM00"/>
<dbReference type="PANTHER" id="PTHR28304:SF2">
    <property type="entry name" value="PEROXISOMAL MEMBRANE PROTEIN PEX29"/>
    <property type="match status" value="1"/>
</dbReference>
<comment type="subcellular location">
    <subcellularLocation>
        <location evidence="1">Membrane</location>
        <topology evidence="1">Multi-pass membrane protein</topology>
    </subcellularLocation>
</comment>
<dbReference type="Proteomes" id="UP000308652">
    <property type="component" value="Unassembled WGS sequence"/>
</dbReference>
<dbReference type="GO" id="GO:0007031">
    <property type="term" value="P:peroxisome organization"/>
    <property type="evidence" value="ECO:0007669"/>
    <property type="project" value="TreeGrafter"/>
</dbReference>